<evidence type="ECO:0000313" key="2">
    <source>
        <dbReference type="EMBL" id="SVA32072.1"/>
    </source>
</evidence>
<proteinExistence type="predicted"/>
<gene>
    <name evidence="2" type="ORF">METZ01_LOCUS84926</name>
</gene>
<feature type="region of interest" description="Disordered" evidence="1">
    <location>
        <begin position="100"/>
        <end position="123"/>
    </location>
</feature>
<feature type="compositionally biased region" description="Acidic residues" evidence="1">
    <location>
        <begin position="112"/>
        <end position="123"/>
    </location>
</feature>
<dbReference type="EMBL" id="UINC01007214">
    <property type="protein sequence ID" value="SVA32072.1"/>
    <property type="molecule type" value="Genomic_DNA"/>
</dbReference>
<protein>
    <submittedName>
        <fullName evidence="2">Uncharacterized protein</fullName>
    </submittedName>
</protein>
<sequence length="123" mass="14658">MLEGIICPNCGANINEMDLRVKLACTNCKKDLKDRSYLDFLEYLMTNGIVENLDFFDAAVYSEDIERFDHEDEDDVEITEHEKRKDTFNLYENEMVKQQEEEEELNYKDFEGLDEDWEDFNST</sequence>
<evidence type="ECO:0000256" key="1">
    <source>
        <dbReference type="SAM" id="MobiDB-lite"/>
    </source>
</evidence>
<reference evidence="2" key="1">
    <citation type="submission" date="2018-05" db="EMBL/GenBank/DDBJ databases">
        <authorList>
            <person name="Lanie J.A."/>
            <person name="Ng W.-L."/>
            <person name="Kazmierczak K.M."/>
            <person name="Andrzejewski T.M."/>
            <person name="Davidsen T.M."/>
            <person name="Wayne K.J."/>
            <person name="Tettelin H."/>
            <person name="Glass J.I."/>
            <person name="Rusch D."/>
            <person name="Podicherti R."/>
            <person name="Tsui H.-C.T."/>
            <person name="Winkler M.E."/>
        </authorList>
    </citation>
    <scope>NUCLEOTIDE SEQUENCE</scope>
</reference>
<organism evidence="2">
    <name type="scientific">marine metagenome</name>
    <dbReference type="NCBI Taxonomy" id="408172"/>
    <lineage>
        <taxon>unclassified sequences</taxon>
        <taxon>metagenomes</taxon>
        <taxon>ecological metagenomes</taxon>
    </lineage>
</organism>
<name>A0A381UV82_9ZZZZ</name>
<dbReference type="AlphaFoldDB" id="A0A381UV82"/>
<feature type="compositionally biased region" description="Basic and acidic residues" evidence="1">
    <location>
        <begin position="100"/>
        <end position="111"/>
    </location>
</feature>
<accession>A0A381UV82</accession>